<evidence type="ECO:0000313" key="2">
    <source>
        <dbReference type="Proteomes" id="UP001321479"/>
    </source>
</evidence>
<dbReference type="EMBL" id="AP024483">
    <property type="protein sequence ID" value="BCS82976.1"/>
    <property type="molecule type" value="Genomic_DNA"/>
</dbReference>
<dbReference type="Proteomes" id="UP001321479">
    <property type="component" value="Segment"/>
</dbReference>
<dbReference type="GeneID" id="80558181"/>
<sequence>MSDKINNDEPIINLPFNNSYITINIIPLNEIINKTIRDINFQEVISLIFHASFNMTCNVSHPDFNDWNKFYTEFVKDFERQNLSRWPIMTIIDNEYYKRTDVIAIENTFVSSNNILTLLYRLMYIENYKITAGFNNYKLLEHKLHSKFLSKKNVNNISLHKLFKTLKLYVDYYSRKYTNTNNLEYSLATRLSSLIG</sequence>
<keyword evidence="2" id="KW-1185">Reference proteome</keyword>
<accession>A0ABM7NS96</accession>
<organism evidence="1 2">
    <name type="scientific">Cotonvirus japonicus</name>
    <dbReference type="NCBI Taxonomy" id="2811091"/>
    <lineage>
        <taxon>Viruses</taxon>
        <taxon>Varidnaviria</taxon>
        <taxon>Bamfordvirae</taxon>
        <taxon>Nucleocytoviricota</taxon>
        <taxon>Megaviricetes</taxon>
        <taxon>Imitervirales</taxon>
        <taxon>Mimiviridae</taxon>
        <taxon>Megamimivirinae</taxon>
        <taxon>Cotonvirus</taxon>
        <taxon>Cotonvirus japonicum</taxon>
    </lineage>
</organism>
<name>A0ABM7NS96_9VIRU</name>
<evidence type="ECO:0000313" key="1">
    <source>
        <dbReference type="EMBL" id="BCS82976.1"/>
    </source>
</evidence>
<proteinExistence type="predicted"/>
<dbReference type="RefSeq" id="YP_010841584.1">
    <property type="nucleotide sequence ID" value="NC_079139.1"/>
</dbReference>
<reference evidence="1 2" key="1">
    <citation type="submission" date="2021-02" db="EMBL/GenBank/DDBJ databases">
        <title>Cotonvirus japonicus, which uses Golgi apparatus of host cells for its virion factory, phylogenetically links tailed tupanvirus and icosahedral mimivirus.</title>
        <authorList>
            <person name="Takahashi H."/>
            <person name="Fukaya S."/>
            <person name="Song C."/>
            <person name="Murata K."/>
            <person name="Takemura M."/>
        </authorList>
    </citation>
    <scope>NUCLEOTIDE SEQUENCE [LARGE SCALE GENOMIC DNA]</scope>
</reference>
<protein>
    <submittedName>
        <fullName evidence="1">Uncharacterized protein</fullName>
    </submittedName>
</protein>